<evidence type="ECO:0000313" key="1">
    <source>
        <dbReference type="EMBL" id="NEK18185.1"/>
    </source>
</evidence>
<dbReference type="Proteomes" id="UP000471705">
    <property type="component" value="Unassembled WGS sequence"/>
</dbReference>
<dbReference type="SMART" id="SM01236">
    <property type="entry name" value="Haem_oxygenase_2"/>
    <property type="match status" value="1"/>
</dbReference>
<gene>
    <name evidence="1" type="ORF">GR257_25585</name>
</gene>
<organism evidence="1 2">
    <name type="scientific">Rhizobium leguminosarum</name>
    <dbReference type="NCBI Taxonomy" id="384"/>
    <lineage>
        <taxon>Bacteria</taxon>
        <taxon>Pseudomonadati</taxon>
        <taxon>Pseudomonadota</taxon>
        <taxon>Alphaproteobacteria</taxon>
        <taxon>Hyphomicrobiales</taxon>
        <taxon>Rhizobiaceae</taxon>
        <taxon>Rhizobium/Agrobacterium group</taxon>
        <taxon>Rhizobium</taxon>
    </lineage>
</organism>
<dbReference type="AlphaFoldDB" id="A0A7K3VLZ8"/>
<dbReference type="Gene3D" id="1.20.910.10">
    <property type="entry name" value="Heme oxygenase-like"/>
    <property type="match status" value="1"/>
</dbReference>
<reference evidence="1 2" key="1">
    <citation type="submission" date="2019-12" db="EMBL/GenBank/DDBJ databases">
        <title>Rhizobium genotypes associated with high levels of biological nitrogen fixation by grain legumes in a temperate-maritime cropping system.</title>
        <authorList>
            <person name="Maluk M."/>
            <person name="Francesc Ferrando Molina F."/>
            <person name="Lopez Del Egido L."/>
            <person name="Lafos M."/>
            <person name="Langarica-Fuentes A."/>
            <person name="Gebre Yohannes G."/>
            <person name="Young M.W."/>
            <person name="Martin P."/>
            <person name="Gantlett R."/>
            <person name="Kenicer G."/>
            <person name="Hawes C."/>
            <person name="Begg G.S."/>
            <person name="Quilliam R.S."/>
            <person name="Squire G.R."/>
            <person name="Poole P.S."/>
            <person name="Young P.W."/>
            <person name="Iannetta P.M."/>
            <person name="James E.K."/>
        </authorList>
    </citation>
    <scope>NUCLEOTIDE SEQUENCE [LARGE SCALE GENOMIC DNA]</scope>
    <source>
        <strain evidence="1 2">JHI54</strain>
    </source>
</reference>
<dbReference type="Pfam" id="PF14518">
    <property type="entry name" value="Haem_oxygenas_2"/>
    <property type="match status" value="1"/>
</dbReference>
<proteinExistence type="predicted"/>
<evidence type="ECO:0008006" key="3">
    <source>
        <dbReference type="Google" id="ProtNLM"/>
    </source>
</evidence>
<dbReference type="RefSeq" id="WP_164048602.1">
    <property type="nucleotide sequence ID" value="NZ_WUFV01000018.1"/>
</dbReference>
<sequence length="319" mass="36339">MNLVDGAWLQRILSSGPCDDVQAKLFAIWADEAGNGHTELNHCNIYDALLRSLDVYLPPITSRAFAELDLVPAAWDNPVFQLCVGLFPQEFLPELLGMTLYLEWEATPTLTPQVRALEKHKINPHFYRMHVAIDNVSEGHGALAKSAVKQYLDRMRQTGGETVMQEHWRRIWSGYVTWATVGNFGSQVEQVLNELDGKIDEDQRRDASRRRLLQVIARKAPYARTAHGIEYLGEKPLNELFLDPEALLEALKISKWINVKDPRESRFITELLSFSGPMYKVFTPNEVDILLDWIETLAPKVPSPFLNLAKTSPRVCLTW</sequence>
<evidence type="ECO:0000313" key="2">
    <source>
        <dbReference type="Proteomes" id="UP000471705"/>
    </source>
</evidence>
<protein>
    <recommendedName>
        <fullName evidence="3">Iron-containing redox enzyme family protein</fullName>
    </recommendedName>
</protein>
<dbReference type="EMBL" id="WUFV01000018">
    <property type="protein sequence ID" value="NEK18185.1"/>
    <property type="molecule type" value="Genomic_DNA"/>
</dbReference>
<accession>A0A7K3VLZ8</accession>
<comment type="caution">
    <text evidence="1">The sequence shown here is derived from an EMBL/GenBank/DDBJ whole genome shotgun (WGS) entry which is preliminary data.</text>
</comment>
<dbReference type="InterPro" id="IPR016084">
    <property type="entry name" value="Haem_Oase-like_multi-hlx"/>
</dbReference>
<name>A0A7K3VLZ8_RHILE</name>